<dbReference type="RefSeq" id="WP_200386030.1">
    <property type="nucleotide sequence ID" value="NZ_NRSD01000001.1"/>
</dbReference>
<proteinExistence type="predicted"/>
<sequence length="74" mass="8595">MTKSITFNIEEGLIEAATRRAASEHTTLDDLLRRWVTDYAERQEAVRAFDALTQELSGKVRIGRKLTREQMNER</sequence>
<comment type="caution">
    <text evidence="1">The sequence shown here is derived from an EMBL/GenBank/DDBJ whole genome shotgun (WGS) entry which is preliminary data.</text>
</comment>
<protein>
    <submittedName>
        <fullName evidence="1">Uncharacterized protein</fullName>
    </submittedName>
</protein>
<reference evidence="1 2" key="1">
    <citation type="journal article" date="2020" name="Microorganisms">
        <title>Osmotic Adaptation and Compatible Solute Biosynthesis of Phototrophic Bacteria as Revealed from Genome Analyses.</title>
        <authorList>
            <person name="Imhoff J.F."/>
            <person name="Rahn T."/>
            <person name="Kunzel S."/>
            <person name="Keller A."/>
            <person name="Neulinger S.C."/>
        </authorList>
    </citation>
    <scope>NUCLEOTIDE SEQUENCE [LARGE SCALE GENOMIC DNA]</scope>
    <source>
        <strain evidence="1 2">DSM 21303</strain>
    </source>
</reference>
<gene>
    <name evidence="1" type="ORF">CKO25_00925</name>
</gene>
<keyword evidence="2" id="KW-1185">Reference proteome</keyword>
<dbReference type="AlphaFoldDB" id="A0A9X0WF89"/>
<name>A0A9X0WF89_9GAMM</name>
<evidence type="ECO:0000313" key="1">
    <source>
        <dbReference type="EMBL" id="MBK1643239.1"/>
    </source>
</evidence>
<accession>A0A9X0WF89</accession>
<dbReference type="EMBL" id="NRSD01000001">
    <property type="protein sequence ID" value="MBK1643239.1"/>
    <property type="molecule type" value="Genomic_DNA"/>
</dbReference>
<evidence type="ECO:0000313" key="2">
    <source>
        <dbReference type="Proteomes" id="UP001138802"/>
    </source>
</evidence>
<organism evidence="1 2">
    <name type="scientific">Thiocapsa imhoffii</name>
    <dbReference type="NCBI Taxonomy" id="382777"/>
    <lineage>
        <taxon>Bacteria</taxon>
        <taxon>Pseudomonadati</taxon>
        <taxon>Pseudomonadota</taxon>
        <taxon>Gammaproteobacteria</taxon>
        <taxon>Chromatiales</taxon>
        <taxon>Chromatiaceae</taxon>
        <taxon>Thiocapsa</taxon>
    </lineage>
</organism>
<dbReference type="Proteomes" id="UP001138802">
    <property type="component" value="Unassembled WGS sequence"/>
</dbReference>